<dbReference type="InterPro" id="IPR005011">
    <property type="entry name" value="SNU66/SART1"/>
</dbReference>
<evidence type="ECO:0000256" key="1">
    <source>
        <dbReference type="ARBA" id="ARBA00004123"/>
    </source>
</evidence>
<accession>A0A9W7Y9D7</accession>
<evidence type="ECO:0000256" key="4">
    <source>
        <dbReference type="SAM" id="MobiDB-lite"/>
    </source>
</evidence>
<feature type="compositionally biased region" description="Low complexity" evidence="4">
    <location>
        <begin position="292"/>
        <end position="303"/>
    </location>
</feature>
<keyword evidence="6" id="KW-1185">Reference proteome</keyword>
<protein>
    <recommendedName>
        <fullName evidence="7">SART-1 protein</fullName>
    </recommendedName>
</protein>
<proteinExistence type="inferred from homology"/>
<reference evidence="5" key="1">
    <citation type="submission" date="2022-07" db="EMBL/GenBank/DDBJ databases">
        <title>Phylogenomic reconstructions and comparative analyses of Kickxellomycotina fungi.</title>
        <authorList>
            <person name="Reynolds N.K."/>
            <person name="Stajich J.E."/>
            <person name="Barry K."/>
            <person name="Grigoriev I.V."/>
            <person name="Crous P."/>
            <person name="Smith M.E."/>
        </authorList>
    </citation>
    <scope>NUCLEOTIDE SEQUENCE</scope>
    <source>
        <strain evidence="5">BCRC 34381</strain>
    </source>
</reference>
<feature type="compositionally biased region" description="Polar residues" evidence="4">
    <location>
        <begin position="198"/>
        <end position="211"/>
    </location>
</feature>
<feature type="compositionally biased region" description="Basic and acidic residues" evidence="4">
    <location>
        <begin position="385"/>
        <end position="399"/>
    </location>
</feature>
<organism evidence="5 6">
    <name type="scientific">Coemansia biformis</name>
    <dbReference type="NCBI Taxonomy" id="1286918"/>
    <lineage>
        <taxon>Eukaryota</taxon>
        <taxon>Fungi</taxon>
        <taxon>Fungi incertae sedis</taxon>
        <taxon>Zoopagomycota</taxon>
        <taxon>Kickxellomycotina</taxon>
        <taxon>Kickxellomycetes</taxon>
        <taxon>Kickxellales</taxon>
        <taxon>Kickxellaceae</taxon>
        <taxon>Coemansia</taxon>
    </lineage>
</organism>
<dbReference type="PANTHER" id="PTHR14152:SF5">
    <property type="entry name" value="U4_U6.U5 TRI-SNRNP-ASSOCIATED PROTEIN 1"/>
    <property type="match status" value="1"/>
</dbReference>
<dbReference type="GO" id="GO:0046540">
    <property type="term" value="C:U4/U6 x U5 tri-snRNP complex"/>
    <property type="evidence" value="ECO:0007669"/>
    <property type="project" value="TreeGrafter"/>
</dbReference>
<dbReference type="AlphaFoldDB" id="A0A9W7Y9D7"/>
<dbReference type="Pfam" id="PF03343">
    <property type="entry name" value="SART-1"/>
    <property type="match status" value="1"/>
</dbReference>
<comment type="subcellular location">
    <subcellularLocation>
        <location evidence="1">Nucleus</location>
    </subcellularLocation>
</comment>
<feature type="compositionally biased region" description="Basic residues" evidence="4">
    <location>
        <begin position="83"/>
        <end position="98"/>
    </location>
</feature>
<sequence length="533" mass="59203">NAERRKRKHATPGSLETAHDVLEEDEEQGDSSVFTIGKGGRVAQEADEDEPETEHRGSAQTLEQAKPQAISDYYTEEEATALFRKKKKTSRKANKRGKTSTTNDLLTDMVDTERVNSILTRATRIDAAGFEDDDDDLQRAIASVRRAEMARAAPRIVAPVEAARQEKHSESVPPEDPQHDSDLVLSSTIEFVQALKTSAASARSLPHNTVETSREHEKEMAAATAAAAATLATVAAAEATVAASEAPEEEEEEENEVQIVRNAREPLAGAATTATRKGLVSSASRPARATKPAPSAELEPPSETGDASGFEMHESSMGTGLAATLRLLQQRNMLDKLSDEQRQREEQQRSRAQWIAEHRREDMALQRELQRIRQLGKKNPTAEPAQEKSDGKRRGKPDEITQQELEELKAQEQEALDRKWAREYEERMRDYKPEVRLEYTDETGRQLTTKEAYKQLSHAFHGHYSGKNKIDKLMKKREAERRQMELAASETTHRHSEAMENAYRKRGAPGIILSSSGKPSTGSRTTAAGNPAK</sequence>
<feature type="region of interest" description="Disordered" evidence="4">
    <location>
        <begin position="198"/>
        <end position="225"/>
    </location>
</feature>
<comment type="similarity">
    <text evidence="2">Belongs to the SNU66/SART1 family.</text>
</comment>
<dbReference type="Proteomes" id="UP001143981">
    <property type="component" value="Unassembled WGS sequence"/>
</dbReference>
<feature type="compositionally biased region" description="Basic residues" evidence="4">
    <location>
        <begin position="1"/>
        <end position="10"/>
    </location>
</feature>
<evidence type="ECO:0000256" key="3">
    <source>
        <dbReference type="ARBA" id="ARBA00023242"/>
    </source>
</evidence>
<feature type="region of interest" description="Disordered" evidence="4">
    <location>
        <begin position="1"/>
        <end position="70"/>
    </location>
</feature>
<feature type="region of interest" description="Disordered" evidence="4">
    <location>
        <begin position="157"/>
        <end position="181"/>
    </location>
</feature>
<dbReference type="GO" id="GO:0045292">
    <property type="term" value="P:mRNA cis splicing, via spliceosome"/>
    <property type="evidence" value="ECO:0007669"/>
    <property type="project" value="TreeGrafter"/>
</dbReference>
<feature type="region of interest" description="Disordered" evidence="4">
    <location>
        <begin position="239"/>
        <end position="313"/>
    </location>
</feature>
<dbReference type="GO" id="GO:0000481">
    <property type="term" value="P:maturation of 5S rRNA"/>
    <property type="evidence" value="ECO:0007669"/>
    <property type="project" value="TreeGrafter"/>
</dbReference>
<keyword evidence="3" id="KW-0539">Nucleus</keyword>
<evidence type="ECO:0000313" key="6">
    <source>
        <dbReference type="Proteomes" id="UP001143981"/>
    </source>
</evidence>
<name>A0A9W7Y9D7_9FUNG</name>
<comment type="caution">
    <text evidence="5">The sequence shown here is derived from an EMBL/GenBank/DDBJ whole genome shotgun (WGS) entry which is preliminary data.</text>
</comment>
<feature type="region of interest" description="Disordered" evidence="4">
    <location>
        <begin position="483"/>
        <end position="533"/>
    </location>
</feature>
<gene>
    <name evidence="5" type="ORF">LPJ61_004500</name>
</gene>
<dbReference type="EMBL" id="JANBOI010001052">
    <property type="protein sequence ID" value="KAJ1727574.1"/>
    <property type="molecule type" value="Genomic_DNA"/>
</dbReference>
<evidence type="ECO:0000313" key="5">
    <source>
        <dbReference type="EMBL" id="KAJ1727574.1"/>
    </source>
</evidence>
<dbReference type="OrthoDB" id="5583at2759"/>
<feature type="compositionally biased region" description="Basic and acidic residues" evidence="4">
    <location>
        <begin position="163"/>
        <end position="181"/>
    </location>
</feature>
<feature type="compositionally biased region" description="Acidic residues" evidence="4">
    <location>
        <begin position="246"/>
        <end position="256"/>
    </location>
</feature>
<dbReference type="PANTHER" id="PTHR14152">
    <property type="entry name" value="SQUAMOUS CELL CARCINOMA ANTIGEN RECOGNISED BY CYTOTOXIC T LYMPHOCYTES"/>
    <property type="match status" value="1"/>
</dbReference>
<feature type="non-terminal residue" evidence="5">
    <location>
        <position position="1"/>
    </location>
</feature>
<feature type="region of interest" description="Disordered" evidence="4">
    <location>
        <begin position="83"/>
        <end position="104"/>
    </location>
</feature>
<feature type="region of interest" description="Disordered" evidence="4">
    <location>
        <begin position="372"/>
        <end position="401"/>
    </location>
</feature>
<evidence type="ECO:0008006" key="7">
    <source>
        <dbReference type="Google" id="ProtNLM"/>
    </source>
</evidence>
<feature type="compositionally biased region" description="Polar residues" evidence="4">
    <location>
        <begin position="513"/>
        <end position="533"/>
    </location>
</feature>
<evidence type="ECO:0000256" key="2">
    <source>
        <dbReference type="ARBA" id="ARBA00006076"/>
    </source>
</evidence>